<name>A0A4D6NKB8_VIGUN</name>
<sequence>MISLELFWWYKSICSIMCKKIRQWVCHWCSAWRHGCVRQAIGSASEVPAPRGAWRQGAVRQAIDPATVGLEVIGAQRPEVNRQAIWTGFAWRRLGLRQAIILQTMTCVCCV</sequence>
<proteinExistence type="predicted"/>
<dbReference type="AlphaFoldDB" id="A0A4D6NKB8"/>
<keyword evidence="2" id="KW-1185">Reference proteome</keyword>
<evidence type="ECO:0000313" key="1">
    <source>
        <dbReference type="EMBL" id="QCE14200.1"/>
    </source>
</evidence>
<accession>A0A4D6NKB8</accession>
<organism evidence="1 2">
    <name type="scientific">Vigna unguiculata</name>
    <name type="common">Cowpea</name>
    <dbReference type="NCBI Taxonomy" id="3917"/>
    <lineage>
        <taxon>Eukaryota</taxon>
        <taxon>Viridiplantae</taxon>
        <taxon>Streptophyta</taxon>
        <taxon>Embryophyta</taxon>
        <taxon>Tracheophyta</taxon>
        <taxon>Spermatophyta</taxon>
        <taxon>Magnoliopsida</taxon>
        <taxon>eudicotyledons</taxon>
        <taxon>Gunneridae</taxon>
        <taxon>Pentapetalae</taxon>
        <taxon>rosids</taxon>
        <taxon>fabids</taxon>
        <taxon>Fabales</taxon>
        <taxon>Fabaceae</taxon>
        <taxon>Papilionoideae</taxon>
        <taxon>50 kb inversion clade</taxon>
        <taxon>NPAAA clade</taxon>
        <taxon>indigoferoid/millettioid clade</taxon>
        <taxon>Phaseoleae</taxon>
        <taxon>Vigna</taxon>
    </lineage>
</organism>
<dbReference type="Proteomes" id="UP000501690">
    <property type="component" value="Linkage Group LG11"/>
</dbReference>
<evidence type="ECO:0000313" key="2">
    <source>
        <dbReference type="Proteomes" id="UP000501690"/>
    </source>
</evidence>
<gene>
    <name evidence="1" type="ORF">DEO72_LG11g1199</name>
</gene>
<protein>
    <submittedName>
        <fullName evidence="1">Uncharacterized protein</fullName>
    </submittedName>
</protein>
<dbReference type="EMBL" id="CP039355">
    <property type="protein sequence ID" value="QCE14200.1"/>
    <property type="molecule type" value="Genomic_DNA"/>
</dbReference>
<reference evidence="1 2" key="1">
    <citation type="submission" date="2019-04" db="EMBL/GenBank/DDBJ databases">
        <title>An improved genome assembly and genetic linkage map for asparagus bean, Vigna unguiculata ssp. sesquipedialis.</title>
        <authorList>
            <person name="Xia Q."/>
            <person name="Zhang R."/>
            <person name="Dong Y."/>
        </authorList>
    </citation>
    <scope>NUCLEOTIDE SEQUENCE [LARGE SCALE GENOMIC DNA]</scope>
    <source>
        <tissue evidence="1">Leaf</tissue>
    </source>
</reference>